<sequence length="386" mass="43548">MLLELQGRHLRPITATSRESFIGRICEQTEPCPSTSGREIFLQRTPSETLPPGYRAYLLCHDAPATSEHRDVYRLARPMHYLAHEDVVRLDPQRGAIYALYRRTSSYNSLLVTEQCDNYCVMCSQPPKAKDDAWLLDELRQIVPLISPETQELGITGGEPALLGEGLVELLQLLEQHLPRTAIHVLSNGRRFSRADFARGVAKVGHPDLVFGIPLYSDVPEDHDYVVQARGAFSETIRGILNLKRYRVGVEIRFVVHTETYRRLPDFARFLARNLLFADHVAIMGLELMGFARANLDALWIDPIDYQGQLVEAVTTLHRAGMAVSIYNHPLCLLDPSLHGFARKSISDWKNTYLETCNACARKSDCGGFFASSSLRRSRGVRPQMS</sequence>
<feature type="domain" description="Radical SAM core" evidence="6">
    <location>
        <begin position="100"/>
        <end position="327"/>
    </location>
</feature>
<accession>A0ABZ2JY50</accession>
<dbReference type="PANTHER" id="PTHR11228:SF7">
    <property type="entry name" value="PQQA PEPTIDE CYCLASE"/>
    <property type="match status" value="1"/>
</dbReference>
<evidence type="ECO:0000256" key="1">
    <source>
        <dbReference type="ARBA" id="ARBA00001966"/>
    </source>
</evidence>
<dbReference type="InterPro" id="IPR013785">
    <property type="entry name" value="Aldolase_TIM"/>
</dbReference>
<comment type="cofactor">
    <cofactor evidence="1">
        <name>[4Fe-4S] cluster</name>
        <dbReference type="ChEBI" id="CHEBI:49883"/>
    </cofactor>
</comment>
<evidence type="ECO:0000313" key="7">
    <source>
        <dbReference type="EMBL" id="WXA91409.1"/>
    </source>
</evidence>
<dbReference type="Proteomes" id="UP001379533">
    <property type="component" value="Chromosome"/>
</dbReference>
<dbReference type="InterPro" id="IPR007197">
    <property type="entry name" value="rSAM"/>
</dbReference>
<dbReference type="InterPro" id="IPR058240">
    <property type="entry name" value="rSAM_sf"/>
</dbReference>
<dbReference type="Gene3D" id="3.20.20.70">
    <property type="entry name" value="Aldolase class I"/>
    <property type="match status" value="1"/>
</dbReference>
<name>A0ABZ2JY50_9BACT</name>
<evidence type="ECO:0000256" key="3">
    <source>
        <dbReference type="ARBA" id="ARBA00022723"/>
    </source>
</evidence>
<evidence type="ECO:0000313" key="8">
    <source>
        <dbReference type="Proteomes" id="UP001379533"/>
    </source>
</evidence>
<dbReference type="RefSeq" id="WP_394842029.1">
    <property type="nucleotide sequence ID" value="NZ_CP089982.1"/>
</dbReference>
<evidence type="ECO:0000256" key="5">
    <source>
        <dbReference type="ARBA" id="ARBA00023014"/>
    </source>
</evidence>
<evidence type="ECO:0000256" key="4">
    <source>
        <dbReference type="ARBA" id="ARBA00023004"/>
    </source>
</evidence>
<keyword evidence="2" id="KW-0949">S-adenosyl-L-methionine</keyword>
<reference evidence="7 8" key="1">
    <citation type="submission" date="2021-12" db="EMBL/GenBank/DDBJ databases">
        <title>Discovery of the Pendulisporaceae a myxobacterial family with distinct sporulation behavior and unique specialized metabolism.</title>
        <authorList>
            <person name="Garcia R."/>
            <person name="Popoff A."/>
            <person name="Bader C.D."/>
            <person name="Loehr J."/>
            <person name="Walesch S."/>
            <person name="Walt C."/>
            <person name="Boldt J."/>
            <person name="Bunk B."/>
            <person name="Haeckl F.J.F.P.J."/>
            <person name="Gunesch A.P."/>
            <person name="Birkelbach J."/>
            <person name="Nuebel U."/>
            <person name="Pietschmann T."/>
            <person name="Bach T."/>
            <person name="Mueller R."/>
        </authorList>
    </citation>
    <scope>NUCLEOTIDE SEQUENCE [LARGE SCALE GENOMIC DNA]</scope>
    <source>
        <strain evidence="7 8">MSr12523</strain>
    </source>
</reference>
<gene>
    <name evidence="7" type="primary">hxsC</name>
    <name evidence="7" type="ORF">LZC95_33750</name>
</gene>
<proteinExistence type="predicted"/>
<keyword evidence="5" id="KW-0411">Iron-sulfur</keyword>
<dbReference type="SUPFAM" id="SSF102114">
    <property type="entry name" value="Radical SAM enzymes"/>
    <property type="match status" value="1"/>
</dbReference>
<dbReference type="InterPro" id="IPR024032">
    <property type="entry name" value="rSAM_paired_HxsC"/>
</dbReference>
<dbReference type="PROSITE" id="PS51918">
    <property type="entry name" value="RADICAL_SAM"/>
    <property type="match status" value="1"/>
</dbReference>
<organism evidence="7 8">
    <name type="scientific">Pendulispora brunnea</name>
    <dbReference type="NCBI Taxonomy" id="2905690"/>
    <lineage>
        <taxon>Bacteria</taxon>
        <taxon>Pseudomonadati</taxon>
        <taxon>Myxococcota</taxon>
        <taxon>Myxococcia</taxon>
        <taxon>Myxococcales</taxon>
        <taxon>Sorangiineae</taxon>
        <taxon>Pendulisporaceae</taxon>
        <taxon>Pendulispora</taxon>
    </lineage>
</organism>
<dbReference type="SFLD" id="SFLDG01067">
    <property type="entry name" value="SPASM/twitch_domain_containing"/>
    <property type="match status" value="1"/>
</dbReference>
<dbReference type="Pfam" id="PF04055">
    <property type="entry name" value="Radical_SAM"/>
    <property type="match status" value="1"/>
</dbReference>
<evidence type="ECO:0000256" key="2">
    <source>
        <dbReference type="ARBA" id="ARBA00022691"/>
    </source>
</evidence>
<keyword evidence="4" id="KW-0408">Iron</keyword>
<dbReference type="NCBIfam" id="TIGR03977">
    <property type="entry name" value="rSAM_pair_HxsC"/>
    <property type="match status" value="1"/>
</dbReference>
<dbReference type="SFLD" id="SFLDG01103">
    <property type="entry name" value="Uncharacterised_Radical_SAM_Su"/>
    <property type="match status" value="1"/>
</dbReference>
<protein>
    <submittedName>
        <fullName evidence="7">His-Xaa-Ser system radical SAM maturase HxsC</fullName>
    </submittedName>
</protein>
<dbReference type="CDD" id="cd01335">
    <property type="entry name" value="Radical_SAM"/>
    <property type="match status" value="1"/>
</dbReference>
<keyword evidence="8" id="KW-1185">Reference proteome</keyword>
<dbReference type="InterPro" id="IPR050377">
    <property type="entry name" value="Radical_SAM_PqqE_MftC-like"/>
</dbReference>
<keyword evidence="3" id="KW-0479">Metal-binding</keyword>
<dbReference type="EMBL" id="CP089982">
    <property type="protein sequence ID" value="WXA91409.1"/>
    <property type="molecule type" value="Genomic_DNA"/>
</dbReference>
<evidence type="ECO:0000259" key="6">
    <source>
        <dbReference type="PROSITE" id="PS51918"/>
    </source>
</evidence>
<dbReference type="SFLD" id="SFLDS00029">
    <property type="entry name" value="Radical_SAM"/>
    <property type="match status" value="1"/>
</dbReference>
<dbReference type="PANTHER" id="PTHR11228">
    <property type="entry name" value="RADICAL SAM DOMAIN PROTEIN"/>
    <property type="match status" value="1"/>
</dbReference>